<feature type="transmembrane region" description="Helical" evidence="8">
    <location>
        <begin position="676"/>
        <end position="693"/>
    </location>
</feature>
<feature type="domain" description="FHA" evidence="9">
    <location>
        <begin position="37"/>
        <end position="86"/>
    </location>
</feature>
<keyword evidence="6 8" id="KW-1133">Transmembrane helix</keyword>
<dbReference type="InterPro" id="IPR008984">
    <property type="entry name" value="SMAD_FHA_dom_sf"/>
</dbReference>
<dbReference type="SUPFAM" id="SSF52540">
    <property type="entry name" value="P-loop containing nucleoside triphosphate hydrolases"/>
    <property type="match status" value="1"/>
</dbReference>
<dbReference type="InterPro" id="IPR013525">
    <property type="entry name" value="ABC2_TM"/>
</dbReference>
<evidence type="ECO:0000256" key="8">
    <source>
        <dbReference type="SAM" id="Phobius"/>
    </source>
</evidence>
<dbReference type="InterPro" id="IPR017871">
    <property type="entry name" value="ABC_transporter-like_CS"/>
</dbReference>
<evidence type="ECO:0000313" key="11">
    <source>
        <dbReference type="EMBL" id="MDQ0231472.1"/>
    </source>
</evidence>
<evidence type="ECO:0000256" key="4">
    <source>
        <dbReference type="ARBA" id="ARBA00022741"/>
    </source>
</evidence>
<dbReference type="Pfam" id="PF00498">
    <property type="entry name" value="FHA"/>
    <property type="match status" value="2"/>
</dbReference>
<comment type="subcellular location">
    <subcellularLocation>
        <location evidence="1">Membrane</location>
        <topology evidence="1">Multi-pass membrane protein</topology>
    </subcellularLocation>
</comment>
<dbReference type="EMBL" id="JAUSUD010000012">
    <property type="protein sequence ID" value="MDQ0231472.1"/>
    <property type="molecule type" value="Genomic_DNA"/>
</dbReference>
<evidence type="ECO:0000256" key="6">
    <source>
        <dbReference type="ARBA" id="ARBA00022989"/>
    </source>
</evidence>
<evidence type="ECO:0000256" key="3">
    <source>
        <dbReference type="ARBA" id="ARBA00022692"/>
    </source>
</evidence>
<sequence>MEVNMSTKGEKKHLLNVYINKELITTFDMQTAGSSKYTIGRAKDNDLVIHSPIVSAHHATIHVENGQCKIIDENSTNGIIIDERKVTEQVLVNGMHILIDDMNNPHDEGIFILYSELENEQDEKWNEVYFKDKPSITIGRESSNDIALAHSLVSRKHAQIFVEKNDIFVKDLNSTNGTFLNGKPVKQVTKLKPLDMIYIGQTKFIVQENKILYNVHVKGLQIDAINISKTVVDSSGGLFAAKATKKILDNISISIKPGELVALIGGSGAGKSTFLDTLNGFRPATDGTVLVNGDDFYANYNAYKNILGYVPQQDIVYDTLTVQQMLIYAAKLRMPEDSSEAEILERVKEVIEDVELEGREDLVISQLSGGQRKRASIAVELLADPKLFFLDEPTSGLDPGMERNMMRLLRKLSNKGKTIILITHATANLHLCDKVVFLGYGGRLCYFGPPSGAQKFFEVTDYTDIYDLINKQAEKWQAKFVQSHYYSYYQTLTGKQAEKKPLQKGPSRSSLKQFAILSARYLKLSLVDKQRFFFLMIQAPIIAILMGLVAETDSFEYFETSKQVIFTVAASAVWIGLLNSIQEITKEKTIYKRERTVNLKLGPYISSKIVILGLMGLIQSVIFVAIFTAIIELPTENLLGYVPIEIFMTFFLSVLASTAMGLVVSCLVANSDRAMGLAPILLVPQLIFNGLVFELEGVTDWLSNLAIAKWTARAFSISFDLNDKPMELETKVALPQRDLPEYYDHSLSLLYQNWGILLGITVLCTVISIVILKRKDRQ</sequence>
<keyword evidence="3 8" id="KW-0812">Transmembrane</keyword>
<dbReference type="SUPFAM" id="SSF49879">
    <property type="entry name" value="SMAD/FHA domain"/>
    <property type="match status" value="2"/>
</dbReference>
<dbReference type="PROSITE" id="PS00211">
    <property type="entry name" value="ABC_TRANSPORTER_1"/>
    <property type="match status" value="1"/>
</dbReference>
<dbReference type="SMART" id="SM00240">
    <property type="entry name" value="FHA"/>
    <property type="match status" value="2"/>
</dbReference>
<evidence type="ECO:0000259" key="10">
    <source>
        <dbReference type="PROSITE" id="PS50893"/>
    </source>
</evidence>
<dbReference type="Gene3D" id="2.60.200.20">
    <property type="match status" value="2"/>
</dbReference>
<dbReference type="InterPro" id="IPR003439">
    <property type="entry name" value="ABC_transporter-like_ATP-bd"/>
</dbReference>
<dbReference type="Proteomes" id="UP001234495">
    <property type="component" value="Unassembled WGS sequence"/>
</dbReference>
<feature type="transmembrane region" description="Helical" evidence="8">
    <location>
        <begin position="754"/>
        <end position="772"/>
    </location>
</feature>
<dbReference type="Gene3D" id="3.40.50.300">
    <property type="entry name" value="P-loop containing nucleotide triphosphate hydrolases"/>
    <property type="match status" value="1"/>
</dbReference>
<keyword evidence="12" id="KW-1185">Reference proteome</keyword>
<dbReference type="Pfam" id="PF01061">
    <property type="entry name" value="ABC2_membrane"/>
    <property type="match status" value="1"/>
</dbReference>
<name>A0ABT9ZI47_9BACI</name>
<reference evidence="11 12" key="1">
    <citation type="submission" date="2023-07" db="EMBL/GenBank/DDBJ databases">
        <title>Genomic Encyclopedia of Type Strains, Phase IV (KMG-IV): sequencing the most valuable type-strain genomes for metagenomic binning, comparative biology and taxonomic classification.</title>
        <authorList>
            <person name="Goeker M."/>
        </authorList>
    </citation>
    <scope>NUCLEOTIDE SEQUENCE [LARGE SCALE GENOMIC DNA]</scope>
    <source>
        <strain evidence="11 12">DSM 29005</strain>
    </source>
</reference>
<feature type="transmembrane region" description="Helical" evidence="8">
    <location>
        <begin position="532"/>
        <end position="550"/>
    </location>
</feature>
<dbReference type="CDD" id="cd00060">
    <property type="entry name" value="FHA"/>
    <property type="match status" value="2"/>
</dbReference>
<evidence type="ECO:0000256" key="2">
    <source>
        <dbReference type="ARBA" id="ARBA00022448"/>
    </source>
</evidence>
<dbReference type="PROSITE" id="PS50893">
    <property type="entry name" value="ABC_TRANSPORTER_2"/>
    <property type="match status" value="1"/>
</dbReference>
<keyword evidence="4" id="KW-0547">Nucleotide-binding</keyword>
<evidence type="ECO:0000313" key="12">
    <source>
        <dbReference type="Proteomes" id="UP001234495"/>
    </source>
</evidence>
<feature type="transmembrane region" description="Helical" evidence="8">
    <location>
        <begin position="562"/>
        <end position="581"/>
    </location>
</feature>
<dbReference type="InterPro" id="IPR000253">
    <property type="entry name" value="FHA_dom"/>
</dbReference>
<protein>
    <submittedName>
        <fullName evidence="11">ABC-type multidrug transport system ATPase subunit</fullName>
    </submittedName>
</protein>
<dbReference type="InterPro" id="IPR050352">
    <property type="entry name" value="ABCG_transporters"/>
</dbReference>
<feature type="transmembrane region" description="Helical" evidence="8">
    <location>
        <begin position="609"/>
        <end position="631"/>
    </location>
</feature>
<evidence type="ECO:0000256" key="1">
    <source>
        <dbReference type="ARBA" id="ARBA00004141"/>
    </source>
</evidence>
<dbReference type="InterPro" id="IPR027417">
    <property type="entry name" value="P-loop_NTPase"/>
</dbReference>
<dbReference type="PANTHER" id="PTHR48041:SF139">
    <property type="entry name" value="PROTEIN SCARLET"/>
    <property type="match status" value="1"/>
</dbReference>
<gene>
    <name evidence="11" type="ORF">J2S19_002755</name>
</gene>
<feature type="domain" description="FHA" evidence="9">
    <location>
        <begin position="136"/>
        <end position="185"/>
    </location>
</feature>
<dbReference type="Pfam" id="PF00005">
    <property type="entry name" value="ABC_tran"/>
    <property type="match status" value="1"/>
</dbReference>
<evidence type="ECO:0000259" key="9">
    <source>
        <dbReference type="PROSITE" id="PS50006"/>
    </source>
</evidence>
<keyword evidence="5" id="KW-0067">ATP-binding</keyword>
<proteinExistence type="predicted"/>
<evidence type="ECO:0000256" key="5">
    <source>
        <dbReference type="ARBA" id="ARBA00022840"/>
    </source>
</evidence>
<feature type="domain" description="ABC transporter" evidence="10">
    <location>
        <begin position="222"/>
        <end position="465"/>
    </location>
</feature>
<comment type="caution">
    <text evidence="11">The sequence shown here is derived from an EMBL/GenBank/DDBJ whole genome shotgun (WGS) entry which is preliminary data.</text>
</comment>
<keyword evidence="7 8" id="KW-0472">Membrane</keyword>
<dbReference type="PROSITE" id="PS50006">
    <property type="entry name" value="FHA_DOMAIN"/>
    <property type="match status" value="2"/>
</dbReference>
<dbReference type="InterPro" id="IPR003593">
    <property type="entry name" value="AAA+_ATPase"/>
</dbReference>
<feature type="transmembrane region" description="Helical" evidence="8">
    <location>
        <begin position="646"/>
        <end position="669"/>
    </location>
</feature>
<keyword evidence="2" id="KW-0813">Transport</keyword>
<dbReference type="SMART" id="SM00382">
    <property type="entry name" value="AAA"/>
    <property type="match status" value="1"/>
</dbReference>
<dbReference type="PANTHER" id="PTHR48041">
    <property type="entry name" value="ABC TRANSPORTER G FAMILY MEMBER 28"/>
    <property type="match status" value="1"/>
</dbReference>
<organism evidence="11 12">
    <name type="scientific">Metabacillus malikii</name>
    <dbReference type="NCBI Taxonomy" id="1504265"/>
    <lineage>
        <taxon>Bacteria</taxon>
        <taxon>Bacillati</taxon>
        <taxon>Bacillota</taxon>
        <taxon>Bacilli</taxon>
        <taxon>Bacillales</taxon>
        <taxon>Bacillaceae</taxon>
        <taxon>Metabacillus</taxon>
    </lineage>
</organism>
<accession>A0ABT9ZI47</accession>
<evidence type="ECO:0000256" key="7">
    <source>
        <dbReference type="ARBA" id="ARBA00023136"/>
    </source>
</evidence>